<sequence>MKLQMPAFALIGLLVAAPLFAAEQTVKFAVPGMYCASCPFIVESAMGGVDGVISVTADSDTRTALVVFDDEIATVDDIAAASASAGYEATVTDGES</sequence>
<evidence type="ECO:0000259" key="2">
    <source>
        <dbReference type="PROSITE" id="PS50846"/>
    </source>
</evidence>
<dbReference type="InterPro" id="IPR001802">
    <property type="entry name" value="MerP/CopZ"/>
</dbReference>
<organism evidence="3 4">
    <name type="scientific">Profundibacter amoris</name>
    <dbReference type="NCBI Taxonomy" id="2171755"/>
    <lineage>
        <taxon>Bacteria</taxon>
        <taxon>Pseudomonadati</taxon>
        <taxon>Pseudomonadota</taxon>
        <taxon>Alphaproteobacteria</taxon>
        <taxon>Rhodobacterales</taxon>
        <taxon>Paracoccaceae</taxon>
        <taxon>Profundibacter</taxon>
    </lineage>
</organism>
<protein>
    <submittedName>
        <fullName evidence="3">Mercuric transport protein periplasmic component</fullName>
    </submittedName>
</protein>
<evidence type="ECO:0000256" key="1">
    <source>
        <dbReference type="SAM" id="SignalP"/>
    </source>
</evidence>
<gene>
    <name evidence="3" type="ORF">BAR1_03635</name>
</gene>
<dbReference type="SUPFAM" id="SSF55008">
    <property type="entry name" value="HMA, heavy metal-associated domain"/>
    <property type="match status" value="1"/>
</dbReference>
<feature type="chain" id="PRO_5016897643" evidence="1">
    <location>
        <begin position="22"/>
        <end position="96"/>
    </location>
</feature>
<dbReference type="EMBL" id="CP032125">
    <property type="protein sequence ID" value="AXX97100.1"/>
    <property type="molecule type" value="Genomic_DNA"/>
</dbReference>
<dbReference type="Proteomes" id="UP000261704">
    <property type="component" value="Chromosome"/>
</dbReference>
<keyword evidence="4" id="KW-1185">Reference proteome</keyword>
<dbReference type="InterPro" id="IPR036163">
    <property type="entry name" value="HMA_dom_sf"/>
</dbReference>
<dbReference type="PRINTS" id="PR00946">
    <property type="entry name" value="HGSCAVENGER"/>
</dbReference>
<feature type="domain" description="HMA" evidence="2">
    <location>
        <begin position="24"/>
        <end position="90"/>
    </location>
</feature>
<dbReference type="PROSITE" id="PS50846">
    <property type="entry name" value="HMA_2"/>
    <property type="match status" value="1"/>
</dbReference>
<dbReference type="Gene3D" id="3.30.70.100">
    <property type="match status" value="1"/>
</dbReference>
<evidence type="ECO:0000313" key="4">
    <source>
        <dbReference type="Proteomes" id="UP000261704"/>
    </source>
</evidence>
<name>A0A347UE22_9RHOB</name>
<dbReference type="OrthoDB" id="7205933at2"/>
<feature type="signal peptide" evidence="1">
    <location>
        <begin position="1"/>
        <end position="21"/>
    </location>
</feature>
<dbReference type="CDD" id="cd00371">
    <property type="entry name" value="HMA"/>
    <property type="match status" value="1"/>
</dbReference>
<accession>A0A347UE22</accession>
<dbReference type="Pfam" id="PF00403">
    <property type="entry name" value="HMA"/>
    <property type="match status" value="1"/>
</dbReference>
<proteinExistence type="predicted"/>
<dbReference type="InterPro" id="IPR006121">
    <property type="entry name" value="HMA_dom"/>
</dbReference>
<evidence type="ECO:0000313" key="3">
    <source>
        <dbReference type="EMBL" id="AXX97100.1"/>
    </source>
</evidence>
<keyword evidence="1" id="KW-0732">Signal</keyword>
<dbReference type="RefSeq" id="WP_118941758.1">
    <property type="nucleotide sequence ID" value="NZ_CP032125.1"/>
</dbReference>
<reference evidence="3 4" key="1">
    <citation type="submission" date="2018-09" db="EMBL/GenBank/DDBJ databases">
        <title>Profundibacter amoris BAR1 gen. nov., sp. nov., a new member of the Roseobacter clade isolated at Lokis Castle Vent Field on the Arctic Mid-Oceanic Ridge.</title>
        <authorList>
            <person name="Le Moine Bauer S."/>
            <person name="Sjoeberg A.G."/>
            <person name="L'Haridon S."/>
            <person name="Stokke R."/>
            <person name="Roalkvam I."/>
            <person name="Steen I.H."/>
            <person name="Dahle H."/>
        </authorList>
    </citation>
    <scope>NUCLEOTIDE SEQUENCE [LARGE SCALE GENOMIC DNA]</scope>
    <source>
        <strain evidence="3 4">BAR1</strain>
    </source>
</reference>
<dbReference type="GO" id="GO:0046872">
    <property type="term" value="F:metal ion binding"/>
    <property type="evidence" value="ECO:0007669"/>
    <property type="project" value="InterPro"/>
</dbReference>
<dbReference type="KEGG" id="pamo:BAR1_03635"/>
<dbReference type="AlphaFoldDB" id="A0A347UE22"/>